<gene>
    <name evidence="5" type="ORF">CNEO_45201</name>
    <name evidence="7" type="ORF">CNEONATNEC25_00594</name>
    <name evidence="6" type="ORF">CQ394_18390</name>
</gene>
<dbReference type="Proteomes" id="UP000220840">
    <property type="component" value="Unassembled WGS sequence"/>
</dbReference>
<dbReference type="SUPFAM" id="SSF52266">
    <property type="entry name" value="SGNH hydrolase"/>
    <property type="match status" value="1"/>
</dbReference>
<dbReference type="InterPro" id="IPR008979">
    <property type="entry name" value="Galactose-bd-like_sf"/>
</dbReference>
<organism evidence="6 8">
    <name type="scientific">Clostridium neonatale</name>
    <dbReference type="NCBI Taxonomy" id="137838"/>
    <lineage>
        <taxon>Bacteria</taxon>
        <taxon>Bacillati</taxon>
        <taxon>Bacillota</taxon>
        <taxon>Clostridia</taxon>
        <taxon>Eubacteriales</taxon>
        <taxon>Clostridiaceae</taxon>
        <taxon>Clostridium</taxon>
    </lineage>
</organism>
<dbReference type="InterPro" id="IPR005181">
    <property type="entry name" value="SASA"/>
</dbReference>
<dbReference type="STRING" id="137838.GCA_001458595_00839"/>
<dbReference type="InterPro" id="IPR006104">
    <property type="entry name" value="Glyco_hydro_2_N"/>
</dbReference>
<dbReference type="PANTHER" id="PTHR22901:SF0">
    <property type="entry name" value="SIALATE O-ACETYLESTERASE"/>
    <property type="match status" value="1"/>
</dbReference>
<feature type="domain" description="Glycosyl hydrolases family 2 sugar binding" evidence="3">
    <location>
        <begin position="246"/>
        <end position="360"/>
    </location>
</feature>
<dbReference type="Pfam" id="PF03629">
    <property type="entry name" value="SASA"/>
    <property type="match status" value="2"/>
</dbReference>
<evidence type="ECO:0000313" key="7">
    <source>
        <dbReference type="EMBL" id="VCT83001.1"/>
    </source>
</evidence>
<keyword evidence="8" id="KW-1185">Reference proteome</keyword>
<name>A0A2A7ME02_9CLOT</name>
<reference evidence="7 9" key="2">
    <citation type="submission" date="2018-06" db="EMBL/GenBank/DDBJ databases">
        <authorList>
            <consortium name="IHU Genomes"/>
        </authorList>
    </citation>
    <scope>NUCLEOTIDE SEQUENCE [LARGE SCALE GENOMIC DNA]</scope>
    <source>
        <strain evidence="7 9">NEC25</strain>
    </source>
</reference>
<dbReference type="EMBL" id="UWJD01000001">
    <property type="protein sequence ID" value="VCT83001.1"/>
    <property type="molecule type" value="Genomic_DNA"/>
</dbReference>
<sequence length="626" mass="72191">MSLNLNKMWLPALVSDGMVLQRGNKTSITGKASKNEDILIEFCDEKYESITDENGYFKVTLKNLEAGGPYEMIIKGKEERRIKDILIGDVYVCSGQSNMELPISRVFDLYEDEVNGYSNSNIRRFTLLKEYDFHGPQEEINGSGWLEINPQNACECSAVAYFFAKDLYEKYKIPIGLIINAVGGSRAESWTSEEALNKYSRFTETIERCKNDYYVQATIKSDMDRINEWYTTINNIDEGYKDEQDRWYSENYDDSNWRTMTVPQSFEGTELENINGCIWFRKEIYLSKCAENFKSKLLLGAIVDWDAVYINGIKVGQTDYMYPPRKYDIPKDILKEGKNIITIRLISNINVGGFIKDKDYELIIGSEKIDLKGLWKYKIGCNMEALEQQTFFEFKPVGLYNKLIYPIKDYNIAGVIWYQGESNTEYPYDYEELFTDMIKNWRETWNIGDFPFLFVQLANYMEPSEEYSESNWALVRDLQRRTLKVNNTGMAVAIDLGEYNDLHPLNKKDVGKRLALCARKIIYNEEIVHSGPLYEKLEVCNNKAKVYFTNIASGLLVKGSELKHFAVCGEDDIYIPAKAILTNNVVEVVSDKVDCICGVRYCWADCPLEVTLYNKEGLPASPFSTK</sequence>
<proteinExistence type="inferred from homology"/>
<dbReference type="GO" id="GO:0005975">
    <property type="term" value="P:carbohydrate metabolic process"/>
    <property type="evidence" value="ECO:0007669"/>
    <property type="project" value="InterPro"/>
</dbReference>
<evidence type="ECO:0000313" key="8">
    <source>
        <dbReference type="Proteomes" id="UP000220840"/>
    </source>
</evidence>
<evidence type="ECO:0000313" key="5">
    <source>
        <dbReference type="EMBL" id="CAG9711296.1"/>
    </source>
</evidence>
<dbReference type="InterPro" id="IPR036514">
    <property type="entry name" value="SGNH_hydro_sf"/>
</dbReference>
<dbReference type="Proteomes" id="UP000789738">
    <property type="component" value="Unassembled WGS sequence"/>
</dbReference>
<dbReference type="InterPro" id="IPR039329">
    <property type="entry name" value="SIAE"/>
</dbReference>
<dbReference type="GO" id="GO:0004553">
    <property type="term" value="F:hydrolase activity, hydrolyzing O-glycosyl compounds"/>
    <property type="evidence" value="ECO:0007669"/>
    <property type="project" value="InterPro"/>
</dbReference>
<reference evidence="5" key="3">
    <citation type="submission" date="2021-10" db="EMBL/GenBank/DDBJ databases">
        <authorList>
            <person name="Mesa V."/>
        </authorList>
    </citation>
    <scope>NUCLEOTIDE SEQUENCE</scope>
    <source>
        <strain evidence="5">CC3_PB</strain>
    </source>
</reference>
<feature type="domain" description="Sialate O-acetylesterase" evidence="4">
    <location>
        <begin position="399"/>
        <end position="515"/>
    </location>
</feature>
<dbReference type="AlphaFoldDB" id="A0A2A7ME02"/>
<comment type="similarity">
    <text evidence="1">Belongs to the glycosyl hydrolase 2 family.</text>
</comment>
<evidence type="ECO:0000313" key="6">
    <source>
        <dbReference type="EMBL" id="PEG29338.1"/>
    </source>
</evidence>
<evidence type="ECO:0000259" key="4">
    <source>
        <dbReference type="Pfam" id="PF03629"/>
    </source>
</evidence>
<dbReference type="EMBL" id="PDCJ01000004">
    <property type="protein sequence ID" value="PEG29338.1"/>
    <property type="molecule type" value="Genomic_DNA"/>
</dbReference>
<evidence type="ECO:0000313" key="9">
    <source>
        <dbReference type="Proteomes" id="UP000431451"/>
    </source>
</evidence>
<dbReference type="Proteomes" id="UP000431451">
    <property type="component" value="Unassembled WGS sequence"/>
</dbReference>
<dbReference type="PANTHER" id="PTHR22901">
    <property type="entry name" value="SIALATE O-ACETYLESTERASE"/>
    <property type="match status" value="1"/>
</dbReference>
<dbReference type="Pfam" id="PF02837">
    <property type="entry name" value="Glyco_hydro_2_N"/>
    <property type="match status" value="1"/>
</dbReference>
<dbReference type="Gene3D" id="2.60.120.260">
    <property type="entry name" value="Galactose-binding domain-like"/>
    <property type="match status" value="1"/>
</dbReference>
<dbReference type="OrthoDB" id="9795554at2"/>
<feature type="domain" description="Sialate O-acetylesterase" evidence="4">
    <location>
        <begin position="89"/>
        <end position="211"/>
    </location>
</feature>
<dbReference type="RefSeq" id="WP_058293773.1">
    <property type="nucleotide sequence ID" value="NZ_CAKJVE010000004.1"/>
</dbReference>
<dbReference type="SUPFAM" id="SSF49785">
    <property type="entry name" value="Galactose-binding domain-like"/>
    <property type="match status" value="1"/>
</dbReference>
<keyword evidence="2" id="KW-0378">Hydrolase</keyword>
<evidence type="ECO:0000256" key="2">
    <source>
        <dbReference type="ARBA" id="ARBA00022801"/>
    </source>
</evidence>
<dbReference type="GO" id="GO:0001681">
    <property type="term" value="F:sialate O-acetylesterase activity"/>
    <property type="evidence" value="ECO:0007669"/>
    <property type="project" value="InterPro"/>
</dbReference>
<evidence type="ECO:0000259" key="3">
    <source>
        <dbReference type="Pfam" id="PF02837"/>
    </source>
</evidence>
<evidence type="ECO:0000256" key="1">
    <source>
        <dbReference type="ARBA" id="ARBA00007401"/>
    </source>
</evidence>
<protein>
    <submittedName>
        <fullName evidence="6">Sialate O-acetylesterase</fullName>
    </submittedName>
</protein>
<reference evidence="6 8" key="1">
    <citation type="submission" date="2017-10" db="EMBL/GenBank/DDBJ databases">
        <title>Effective Description of Clostridium neonatale sp. nov. linked to necrotizing enterocolitis in neonates and a clarification of species assignable to the genus Clostridium (Prazmowski 1880) emend. Lawson and Rainey 2016.</title>
        <authorList>
            <person name="Bernard K."/>
            <person name="Burdz T."/>
            <person name="Wiebe D."/>
            <person name="Balcewich B."/>
            <person name="Alfa M."/>
            <person name="Bernier A.-M."/>
        </authorList>
    </citation>
    <scope>NUCLEOTIDE SEQUENCE [LARGE SCALE GENOMIC DNA]</scope>
    <source>
        <strain evidence="6 8">LCDC99A005</strain>
    </source>
</reference>
<accession>A0A2A7ME02</accession>
<dbReference type="EMBL" id="CAKJVE010000004">
    <property type="protein sequence ID" value="CAG9711296.1"/>
    <property type="molecule type" value="Genomic_DNA"/>
</dbReference>
<dbReference type="Gene3D" id="3.40.50.1110">
    <property type="entry name" value="SGNH hydrolase"/>
    <property type="match status" value="1"/>
</dbReference>